<proteinExistence type="predicted"/>
<evidence type="ECO:0000256" key="2">
    <source>
        <dbReference type="SAM" id="MobiDB-lite"/>
    </source>
</evidence>
<evidence type="ECO:0000313" key="4">
    <source>
        <dbReference type="Proteomes" id="UP001408356"/>
    </source>
</evidence>
<evidence type="ECO:0000256" key="1">
    <source>
        <dbReference type="SAM" id="Coils"/>
    </source>
</evidence>
<accession>A0ABR2UJ07</accession>
<reference evidence="3 4" key="1">
    <citation type="journal article" date="2024" name="J. Plant Pathol.">
        <title>Sequence and assembly of the genome of Seiridium unicorne, isolate CBS 538.82, causal agent of cypress canker disease.</title>
        <authorList>
            <person name="Scali E."/>
            <person name="Rocca G.D."/>
            <person name="Danti R."/>
            <person name="Garbelotto M."/>
            <person name="Barberini S."/>
            <person name="Baroncelli R."/>
            <person name="Emiliani G."/>
        </authorList>
    </citation>
    <scope>NUCLEOTIDE SEQUENCE [LARGE SCALE GENOMIC DNA]</scope>
    <source>
        <strain evidence="3 4">BM-138-508</strain>
    </source>
</reference>
<feature type="compositionally biased region" description="Polar residues" evidence="2">
    <location>
        <begin position="1"/>
        <end position="11"/>
    </location>
</feature>
<feature type="region of interest" description="Disordered" evidence="2">
    <location>
        <begin position="346"/>
        <end position="370"/>
    </location>
</feature>
<feature type="region of interest" description="Disordered" evidence="2">
    <location>
        <begin position="1"/>
        <end position="44"/>
    </location>
</feature>
<keyword evidence="4" id="KW-1185">Reference proteome</keyword>
<feature type="coiled-coil region" evidence="1">
    <location>
        <begin position="181"/>
        <end position="261"/>
    </location>
</feature>
<evidence type="ECO:0000313" key="3">
    <source>
        <dbReference type="EMBL" id="KAK9414608.1"/>
    </source>
</evidence>
<dbReference type="EMBL" id="JARVKF010000424">
    <property type="protein sequence ID" value="KAK9414608.1"/>
    <property type="molecule type" value="Genomic_DNA"/>
</dbReference>
<keyword evidence="1" id="KW-0175">Coiled coil</keyword>
<gene>
    <name evidence="3" type="ORF">SUNI508_11046</name>
</gene>
<protein>
    <submittedName>
        <fullName evidence="3">Uncharacterized protein</fullName>
    </submittedName>
</protein>
<comment type="caution">
    <text evidence="3">The sequence shown here is derived from an EMBL/GenBank/DDBJ whole genome shotgun (WGS) entry which is preliminary data.</text>
</comment>
<dbReference type="Proteomes" id="UP001408356">
    <property type="component" value="Unassembled WGS sequence"/>
</dbReference>
<sequence length="700" mass="78758">MPANRSSSDSSGGAPLHSRALEATPLKDGLGSTTKSSDTPSDDEMALVQASNKFNELVNDAHGYRPIVAADEYHQGHHLRRPSTVRPLPSFPGQASFDSMSIGISPSVASSPLYRGFGDIQARLFTAQQYVRITPGFNNEQAQTMQSLLVGIGQDLTRYTTTLIQEHTKSQHQAGELRVQYEKAQKELLSRRQQISDLQDQYRELVQEKDLEIKTVASLEKQIESHQIEVKRLQKLTKGYEQKHMKQVQALEDEVKSLRLSQSNSMQLVKITGPTKGKKAADEDANPDNGEDARKLKTPVSGRRKSLLNPTAPEFGPRSSKTDHSKEMLPLLRKYANESALKANQSMEPQDARAYSGNSFEPTRHTTTRMGFRGGSSGPSSGLNNAFGTNSKALVPSGSHQQSRFRSVAEFANVDFSYLQAKPEWDQEDVTHGFVRLFGMIEGLIAKHYITAPFNEDDKMLAISYPATWTYVLSMGLKNQTQSASHMTDLLTKFDCRHWVMKRIVVDYIVNRLIVPEIFYGFNDAIDSHLHALQGRMKSRVAGQSGGRPQGLERQRIVNDHAKVIQFIIEAPEADDFKRRTVAKHVGMLHDILRPMRSCIIEDEQARKGLTIVINAAYTITTKIWTSGMTLHYYFPETGSKFAYGTMRALNYTDTPSDQMQYQQYRIMLVVTPTLSLRDDRDMDRLRTHELLKSDVLVMR</sequence>
<name>A0ABR2UJ07_9PEZI</name>
<organism evidence="3 4">
    <name type="scientific">Seiridium unicorne</name>
    <dbReference type="NCBI Taxonomy" id="138068"/>
    <lineage>
        <taxon>Eukaryota</taxon>
        <taxon>Fungi</taxon>
        <taxon>Dikarya</taxon>
        <taxon>Ascomycota</taxon>
        <taxon>Pezizomycotina</taxon>
        <taxon>Sordariomycetes</taxon>
        <taxon>Xylariomycetidae</taxon>
        <taxon>Amphisphaeriales</taxon>
        <taxon>Sporocadaceae</taxon>
        <taxon>Seiridium</taxon>
    </lineage>
</organism>
<feature type="region of interest" description="Disordered" evidence="2">
    <location>
        <begin position="272"/>
        <end position="324"/>
    </location>
</feature>